<reference evidence="1 2" key="1">
    <citation type="journal article" date="2022" name="Nat. Genet.">
        <title>Improved pea reference genome and pan-genome highlight genomic features and evolutionary characteristics.</title>
        <authorList>
            <person name="Yang T."/>
            <person name="Liu R."/>
            <person name="Luo Y."/>
            <person name="Hu S."/>
            <person name="Wang D."/>
            <person name="Wang C."/>
            <person name="Pandey M.K."/>
            <person name="Ge S."/>
            <person name="Xu Q."/>
            <person name="Li N."/>
            <person name="Li G."/>
            <person name="Huang Y."/>
            <person name="Saxena R.K."/>
            <person name="Ji Y."/>
            <person name="Li M."/>
            <person name="Yan X."/>
            <person name="He Y."/>
            <person name="Liu Y."/>
            <person name="Wang X."/>
            <person name="Xiang C."/>
            <person name="Varshney R.K."/>
            <person name="Ding H."/>
            <person name="Gao S."/>
            <person name="Zong X."/>
        </authorList>
    </citation>
    <scope>NUCLEOTIDE SEQUENCE [LARGE SCALE GENOMIC DNA]</scope>
    <source>
        <strain evidence="1 2">cv. Zhongwan 6</strain>
    </source>
</reference>
<organism evidence="1 2">
    <name type="scientific">Pisum sativum</name>
    <name type="common">Garden pea</name>
    <name type="synonym">Lathyrus oleraceus</name>
    <dbReference type="NCBI Taxonomy" id="3888"/>
    <lineage>
        <taxon>Eukaryota</taxon>
        <taxon>Viridiplantae</taxon>
        <taxon>Streptophyta</taxon>
        <taxon>Embryophyta</taxon>
        <taxon>Tracheophyta</taxon>
        <taxon>Spermatophyta</taxon>
        <taxon>Magnoliopsida</taxon>
        <taxon>eudicotyledons</taxon>
        <taxon>Gunneridae</taxon>
        <taxon>Pentapetalae</taxon>
        <taxon>rosids</taxon>
        <taxon>fabids</taxon>
        <taxon>Fabales</taxon>
        <taxon>Fabaceae</taxon>
        <taxon>Papilionoideae</taxon>
        <taxon>50 kb inversion clade</taxon>
        <taxon>NPAAA clade</taxon>
        <taxon>Hologalegina</taxon>
        <taxon>IRL clade</taxon>
        <taxon>Fabeae</taxon>
        <taxon>Lathyrus</taxon>
    </lineage>
</organism>
<accession>A0A9D5GZJ3</accession>
<dbReference type="Gramene" id="Psat01G0461100-T1">
    <property type="protein sequence ID" value="KAI5446838.1"/>
    <property type="gene ID" value="KIW84_014611"/>
</dbReference>
<evidence type="ECO:0000313" key="2">
    <source>
        <dbReference type="Proteomes" id="UP001058974"/>
    </source>
</evidence>
<proteinExistence type="predicted"/>
<protein>
    <submittedName>
        <fullName evidence="1">Uncharacterized protein</fullName>
    </submittedName>
</protein>
<dbReference type="AlphaFoldDB" id="A0A9D5GZJ3"/>
<keyword evidence="2" id="KW-1185">Reference proteome</keyword>
<name>A0A9D5GZJ3_PEA</name>
<gene>
    <name evidence="1" type="ORF">KIW84_014611</name>
</gene>
<sequence length="122" mass="14703">MLSSLPVFFMFFYEAPKKVINEITLFQSRFLWHDTEEKKGIHWIKWSKVFKSKDEGGLGVKNFEFFNEALLLKWKWRFTQDDNIIWRDLLTESKDWEWFVGSVLALSVARECFVKKSFPLLL</sequence>
<dbReference type="PANTHER" id="PTHR33116:SF78">
    <property type="entry name" value="OS12G0587133 PROTEIN"/>
    <property type="match status" value="1"/>
</dbReference>
<evidence type="ECO:0000313" key="1">
    <source>
        <dbReference type="EMBL" id="KAI5446838.1"/>
    </source>
</evidence>
<dbReference type="Proteomes" id="UP001058974">
    <property type="component" value="Chromosome 1"/>
</dbReference>
<dbReference type="EMBL" id="JAMSHJ010000001">
    <property type="protein sequence ID" value="KAI5446838.1"/>
    <property type="molecule type" value="Genomic_DNA"/>
</dbReference>
<comment type="caution">
    <text evidence="1">The sequence shown here is derived from an EMBL/GenBank/DDBJ whole genome shotgun (WGS) entry which is preliminary data.</text>
</comment>
<dbReference type="PANTHER" id="PTHR33116">
    <property type="entry name" value="REVERSE TRANSCRIPTASE ZINC-BINDING DOMAIN-CONTAINING PROTEIN-RELATED-RELATED"/>
    <property type="match status" value="1"/>
</dbReference>